<dbReference type="PANTHER" id="PTHR35004:SF8">
    <property type="entry name" value="TRANSPOSASE RV3428C-RELATED"/>
    <property type="match status" value="1"/>
</dbReference>
<proteinExistence type="predicted"/>
<evidence type="ECO:0000313" key="3">
    <source>
        <dbReference type="Proteomes" id="UP000541058"/>
    </source>
</evidence>
<dbReference type="Pfam" id="PF22483">
    <property type="entry name" value="Mu-transpos_C_2"/>
    <property type="match status" value="1"/>
</dbReference>
<name>A0A7X8C5S6_9LACT</name>
<accession>A0A7X8C5S6</accession>
<evidence type="ECO:0000259" key="1">
    <source>
        <dbReference type="Pfam" id="PF22483"/>
    </source>
</evidence>
<dbReference type="Proteomes" id="UP000541058">
    <property type="component" value="Unassembled WGS sequence"/>
</dbReference>
<reference evidence="2 3" key="1">
    <citation type="journal article" date="2020" name="Biotechnol. Biofuels">
        <title>New insights from the biogas microbiome by comprehensive genome-resolved metagenomics of nearly 1600 species originating from multiple anaerobic digesters.</title>
        <authorList>
            <person name="Campanaro S."/>
            <person name="Treu L."/>
            <person name="Rodriguez-R L.M."/>
            <person name="Kovalovszki A."/>
            <person name="Ziels R.M."/>
            <person name="Maus I."/>
            <person name="Zhu X."/>
            <person name="Kougias P.G."/>
            <person name="Basile A."/>
            <person name="Luo G."/>
            <person name="Schluter A."/>
            <person name="Konstantinidis K.T."/>
            <person name="Angelidaki I."/>
        </authorList>
    </citation>
    <scope>NUCLEOTIDE SEQUENCE [LARGE SCALE GENOMIC DNA]</scope>
    <source>
        <strain evidence="2">AS23ysBPME_34</strain>
    </source>
</reference>
<dbReference type="EMBL" id="JAAYSM010000364">
    <property type="protein sequence ID" value="NLJ19200.1"/>
    <property type="molecule type" value="Genomic_DNA"/>
</dbReference>
<organism evidence="2 3">
    <name type="scientific">Globicatella sulfidifaciens</name>
    <dbReference type="NCBI Taxonomy" id="136093"/>
    <lineage>
        <taxon>Bacteria</taxon>
        <taxon>Bacillati</taxon>
        <taxon>Bacillota</taxon>
        <taxon>Bacilli</taxon>
        <taxon>Lactobacillales</taxon>
        <taxon>Aerococcaceae</taxon>
        <taxon>Globicatella</taxon>
    </lineage>
</organism>
<sequence>MPARVRSPRDKASVEGSVKIVTTWIIQALRHEKFFSIKELNKEIWRKLEELNHRPFQNRKGSRWSAFLEEEKFALSPLPETPYRLSEWRTAKVRPDYHISINSMFYSVPYEIIGKDVDVRVSDRMIEVYFNHMRVASHQTLYGKFGQFATLKEHMPQNHRLYVEQTPEEALKWASSIGESTHTVVLFILNNYDVEKQALNVIFTLKKLDRHYTIYEIERACKDVLAATNRPTVKSIQTIIKSNKKDDEEKLSIKHSKEINQKYGFTRGASYYGGRDK</sequence>
<dbReference type="AlphaFoldDB" id="A0A7X8C5S6"/>
<dbReference type="InterPro" id="IPR054353">
    <property type="entry name" value="IstA-like_C"/>
</dbReference>
<feature type="domain" description="Transposase for insertion sequence element IS21-like C-terminal" evidence="1">
    <location>
        <begin position="78"/>
        <end position="144"/>
    </location>
</feature>
<gene>
    <name evidence="2" type="ORF">GX355_10100</name>
</gene>
<comment type="caution">
    <text evidence="2">The sequence shown here is derived from an EMBL/GenBank/DDBJ whole genome shotgun (WGS) entry which is preliminary data.</text>
</comment>
<dbReference type="PANTHER" id="PTHR35004">
    <property type="entry name" value="TRANSPOSASE RV3428C-RELATED"/>
    <property type="match status" value="1"/>
</dbReference>
<evidence type="ECO:0000313" key="2">
    <source>
        <dbReference type="EMBL" id="NLJ19200.1"/>
    </source>
</evidence>
<protein>
    <submittedName>
        <fullName evidence="2">Transposase</fullName>
    </submittedName>
</protein>